<dbReference type="GO" id="GO:0043953">
    <property type="term" value="P:protein transport by the Tat complex"/>
    <property type="evidence" value="ECO:0007669"/>
    <property type="project" value="UniProtKB-UniRule"/>
</dbReference>
<evidence type="ECO:0000256" key="3">
    <source>
        <dbReference type="ARBA" id="ARBA00022927"/>
    </source>
</evidence>
<dbReference type="EMBL" id="CP045032">
    <property type="protein sequence ID" value="QFQ02327.1"/>
    <property type="molecule type" value="Genomic_DNA"/>
</dbReference>
<dbReference type="GO" id="GO:0009977">
    <property type="term" value="F:proton motive force dependent protein transmembrane transporter activity"/>
    <property type="evidence" value="ECO:0007669"/>
    <property type="project" value="TreeGrafter"/>
</dbReference>
<keyword evidence="3 7" id="KW-0653">Protein transport</keyword>
<evidence type="ECO:0000256" key="5">
    <source>
        <dbReference type="ARBA" id="ARBA00023010"/>
    </source>
</evidence>
<dbReference type="PRINTS" id="PR01840">
    <property type="entry name" value="TATCFAMILY"/>
</dbReference>
<accession>A0A5J6Z9V0</accession>
<gene>
    <name evidence="7 9" type="primary">tatC</name>
    <name evidence="9" type="ORF">CUROG_04765</name>
</gene>
<evidence type="ECO:0000256" key="1">
    <source>
        <dbReference type="ARBA" id="ARBA00004141"/>
    </source>
</evidence>
<dbReference type="NCBIfam" id="TIGR00945">
    <property type="entry name" value="tatC"/>
    <property type="match status" value="1"/>
</dbReference>
<evidence type="ECO:0000313" key="10">
    <source>
        <dbReference type="Proteomes" id="UP000326711"/>
    </source>
</evidence>
<feature type="transmembrane region" description="Helical" evidence="7">
    <location>
        <begin position="188"/>
        <end position="217"/>
    </location>
</feature>
<organism evidence="9 10">
    <name type="scientific">Corynebacterium urogenitale</name>
    <dbReference type="NCBI Taxonomy" id="2487892"/>
    <lineage>
        <taxon>Bacteria</taxon>
        <taxon>Bacillati</taxon>
        <taxon>Actinomycetota</taxon>
        <taxon>Actinomycetes</taxon>
        <taxon>Mycobacteriales</taxon>
        <taxon>Corynebacteriaceae</taxon>
        <taxon>Corynebacterium</taxon>
    </lineage>
</organism>
<protein>
    <recommendedName>
        <fullName evidence="7">Sec-independent protein translocase protein TatC</fullName>
    </recommendedName>
</protein>
<feature type="compositionally biased region" description="Polar residues" evidence="8">
    <location>
        <begin position="336"/>
        <end position="350"/>
    </location>
</feature>
<keyword evidence="4 7" id="KW-1133">Transmembrane helix</keyword>
<feature type="compositionally biased region" description="Basic and acidic residues" evidence="8">
    <location>
        <begin position="351"/>
        <end position="360"/>
    </location>
</feature>
<keyword evidence="6 7" id="KW-0472">Membrane</keyword>
<dbReference type="GO" id="GO:0065002">
    <property type="term" value="P:intracellular protein transmembrane transport"/>
    <property type="evidence" value="ECO:0007669"/>
    <property type="project" value="TreeGrafter"/>
</dbReference>
<keyword evidence="7" id="KW-0813">Transport</keyword>
<keyword evidence="7" id="KW-1003">Cell membrane</keyword>
<feature type="transmembrane region" description="Helical" evidence="7">
    <location>
        <begin position="229"/>
        <end position="245"/>
    </location>
</feature>
<comment type="function">
    <text evidence="7">Part of the twin-arginine translocation (Tat) system that transports large folded proteins containing a characteristic twin-arginine motif in their signal peptide across membranes. Together with TatB, TatC is part of a receptor directly interacting with Tat signal peptides.</text>
</comment>
<dbReference type="GO" id="GO:0033281">
    <property type="term" value="C:TAT protein transport complex"/>
    <property type="evidence" value="ECO:0007669"/>
    <property type="project" value="UniProtKB-UniRule"/>
</dbReference>
<sequence>MTSPTTAPKKRLLAIKKRKEKSADGTMSIVEHIQELRQRLFASLLVIGIGTIFGYFWYGSTLGPIPSLGDILKEPYCSLDPTMRLSAADGQCALLATSPFEMFLLRLKVGSLAGLVITSPFWIAQIWGYITPGLKKNERRWTFGVGAAAGVLFLAGAVVAYFVLSYGLEFLMSMGDNVQISALNGEKYFTFVLALIAIFGVSFEVPLITVLLNLAGVISYDQLQSKRRYIWAFLFVFAAFATPGQDPFSMVILALALCLLMEMATQIARINDKRRKRKRPDWLDAGDEESTSIGAAAPISSPDSLGSASDIGGPAAIDHPTSVSEQYPVGVATPAPRSSSGARPVTQSTYGRREGLDLRAHYGNGQQVTSNQNNHTDTHSGQQPNNGGAQAGGYFDDVL</sequence>
<keyword evidence="5 7" id="KW-0811">Translocation</keyword>
<dbReference type="Proteomes" id="UP000326711">
    <property type="component" value="Chromosome"/>
</dbReference>
<dbReference type="PANTHER" id="PTHR30371:SF0">
    <property type="entry name" value="SEC-INDEPENDENT PROTEIN TRANSLOCASE PROTEIN TATC, CHLOROPLASTIC-RELATED"/>
    <property type="match status" value="1"/>
</dbReference>
<evidence type="ECO:0000256" key="7">
    <source>
        <dbReference type="HAMAP-Rule" id="MF_00902"/>
    </source>
</evidence>
<comment type="subcellular location">
    <subcellularLocation>
        <location evidence="7">Cell membrane</location>
        <topology evidence="7">Multi-pass membrane protein</topology>
    </subcellularLocation>
    <subcellularLocation>
        <location evidence="1">Membrane</location>
        <topology evidence="1">Multi-pass membrane protein</topology>
    </subcellularLocation>
</comment>
<evidence type="ECO:0000256" key="6">
    <source>
        <dbReference type="ARBA" id="ARBA00023136"/>
    </source>
</evidence>
<evidence type="ECO:0000256" key="4">
    <source>
        <dbReference type="ARBA" id="ARBA00022989"/>
    </source>
</evidence>
<dbReference type="InterPro" id="IPR019820">
    <property type="entry name" value="Sec-indep_translocase_CS"/>
</dbReference>
<evidence type="ECO:0000256" key="8">
    <source>
        <dbReference type="SAM" id="MobiDB-lite"/>
    </source>
</evidence>
<keyword evidence="10" id="KW-1185">Reference proteome</keyword>
<dbReference type="KEGG" id="cuo:CUROG_04765"/>
<dbReference type="PROSITE" id="PS01218">
    <property type="entry name" value="TATC"/>
    <property type="match status" value="1"/>
</dbReference>
<keyword evidence="2 7" id="KW-0812">Transmembrane</keyword>
<name>A0A5J6Z9V0_9CORY</name>
<evidence type="ECO:0000256" key="2">
    <source>
        <dbReference type="ARBA" id="ARBA00022692"/>
    </source>
</evidence>
<dbReference type="InterPro" id="IPR002033">
    <property type="entry name" value="TatC"/>
</dbReference>
<reference evidence="10" key="1">
    <citation type="submission" date="2019-10" db="EMBL/GenBank/DDBJ databases">
        <title>Complete genome sequence of Corynebacterium urogenitalis DSM 108747, isolated from the genital tract of a cow.</title>
        <authorList>
            <person name="Ruckert C."/>
            <person name="Ballas P."/>
            <person name="Wagener K."/>
            <person name="Drillich M."/>
            <person name="Kaempfer P."/>
            <person name="Busse H.-J."/>
            <person name="Ehling-Schulz M."/>
        </authorList>
    </citation>
    <scope>NUCLEOTIDE SEQUENCE [LARGE SCALE GENOMIC DNA]</scope>
    <source>
        <strain evidence="10">LMM 1652</strain>
    </source>
</reference>
<comment type="subunit">
    <text evidence="7">The Tat system comprises two distinct complexes: a TatABC complex, containing multiple copies of TatA, TatB and TatC subunits, and a separate TatA complex, containing only TatA subunits. Substrates initially bind to the TatABC complex, which probably triggers association of the separate TatA complex to form the active translocon.</text>
</comment>
<feature type="transmembrane region" description="Helical" evidence="7">
    <location>
        <begin position="40"/>
        <end position="58"/>
    </location>
</feature>
<dbReference type="HAMAP" id="MF_00902">
    <property type="entry name" value="TatC"/>
    <property type="match status" value="1"/>
</dbReference>
<feature type="compositionally biased region" description="Polar residues" evidence="8">
    <location>
        <begin position="364"/>
        <end position="375"/>
    </location>
</feature>
<dbReference type="AlphaFoldDB" id="A0A5J6Z9V0"/>
<feature type="transmembrane region" description="Helical" evidence="7">
    <location>
        <begin position="251"/>
        <end position="270"/>
    </location>
</feature>
<feature type="region of interest" description="Disordered" evidence="8">
    <location>
        <begin position="278"/>
        <end position="399"/>
    </location>
</feature>
<feature type="transmembrane region" description="Helical" evidence="7">
    <location>
        <begin position="109"/>
        <end position="130"/>
    </location>
</feature>
<comment type="similarity">
    <text evidence="7">Belongs to the TatC family.</text>
</comment>
<feature type="transmembrane region" description="Helical" evidence="7">
    <location>
        <begin position="142"/>
        <end position="168"/>
    </location>
</feature>
<evidence type="ECO:0000313" key="9">
    <source>
        <dbReference type="EMBL" id="QFQ02327.1"/>
    </source>
</evidence>
<dbReference type="RefSeq" id="WP_236640645.1">
    <property type="nucleotide sequence ID" value="NZ_CP045032.1"/>
</dbReference>
<proteinExistence type="inferred from homology"/>
<dbReference type="PANTHER" id="PTHR30371">
    <property type="entry name" value="SEC-INDEPENDENT PROTEIN TRANSLOCASE PROTEIN TATC"/>
    <property type="match status" value="1"/>
</dbReference>
<dbReference type="Pfam" id="PF00902">
    <property type="entry name" value="TatC"/>
    <property type="match status" value="1"/>
</dbReference>